<reference evidence="1 2" key="1">
    <citation type="submission" date="2018-04" db="EMBL/GenBank/DDBJ databases">
        <authorList>
            <person name="Go L.Y."/>
            <person name="Mitchell J.A."/>
        </authorList>
    </citation>
    <scope>NUCLEOTIDE SEQUENCE [LARGE SCALE GENOMIC DNA]</scope>
    <source>
        <strain evidence="1 2">TPD7010</strain>
    </source>
</reference>
<evidence type="ECO:0000313" key="2">
    <source>
        <dbReference type="Proteomes" id="UP000244649"/>
    </source>
</evidence>
<dbReference type="RefSeq" id="WP_116537924.1">
    <property type="nucleotide sequence ID" value="NZ_QDFT01000026.1"/>
</dbReference>
<dbReference type="Proteomes" id="UP000244649">
    <property type="component" value="Unassembled WGS sequence"/>
</dbReference>
<sequence>MPGEYGWQRIRVGNATISVAADEPIAVVRGPDGRERVATWPDLDLGARAADATVLSTSAGVWVVYRPQEAQDEAIAPGRSAAVHVGLDASVGFAAPLGDAQLIGATVHGLWLRDPAASSDPDEADAWLRDNVQIRSARGASHRMSVDRRIAWVIDAGASGARVAVHTEPPRWSPRGWIYATAEFVLSPGPLPAELRTQDRPLRPVDDAEIMTAMSALVPQRVPRAEDDPRASWRPASLRTADIAAAVTAVTDEFAHLDRYWTGPSEDPAPLVSGLSEPRVEVRGEWPATRVEVSFRHPYFPEGRMRRVLRVFDAAGRFAPPLYASVHLMEDLATGRLPTIGTAVGGVLDI</sequence>
<organism evidence="1 2">
    <name type="scientific">Microbacterium testaceum</name>
    <name type="common">Aureobacterium testaceum</name>
    <name type="synonym">Brevibacterium testaceum</name>
    <dbReference type="NCBI Taxonomy" id="2033"/>
    <lineage>
        <taxon>Bacteria</taxon>
        <taxon>Bacillati</taxon>
        <taxon>Actinomycetota</taxon>
        <taxon>Actinomycetes</taxon>
        <taxon>Micrococcales</taxon>
        <taxon>Microbacteriaceae</taxon>
        <taxon>Microbacterium</taxon>
    </lineage>
</organism>
<accession>A0A2T7WCX9</accession>
<comment type="caution">
    <text evidence="1">The sequence shown here is derived from an EMBL/GenBank/DDBJ whole genome shotgun (WGS) entry which is preliminary data.</text>
</comment>
<dbReference type="AlphaFoldDB" id="A0A2T7WCX9"/>
<name>A0A2T7WCX9_MICTE</name>
<evidence type="ECO:0000313" key="1">
    <source>
        <dbReference type="EMBL" id="PVE69726.1"/>
    </source>
</evidence>
<proteinExistence type="predicted"/>
<dbReference type="EMBL" id="QDFT01000026">
    <property type="protein sequence ID" value="PVE69726.1"/>
    <property type="molecule type" value="Genomic_DNA"/>
</dbReference>
<gene>
    <name evidence="1" type="ORF">DC432_10955</name>
</gene>
<protein>
    <submittedName>
        <fullName evidence="1">Uncharacterized protein</fullName>
    </submittedName>
</protein>